<evidence type="ECO:0000259" key="9">
    <source>
        <dbReference type="Pfam" id="PF21082"/>
    </source>
</evidence>
<feature type="domain" description="Mechanosensitive ion channel MscS C-terminal" evidence="9">
    <location>
        <begin position="183"/>
        <end position="262"/>
    </location>
</feature>
<dbReference type="InterPro" id="IPR006685">
    <property type="entry name" value="MscS_channel_2nd"/>
</dbReference>
<dbReference type="InterPro" id="IPR011014">
    <property type="entry name" value="MscS_channel_TM-2"/>
</dbReference>
<feature type="transmembrane region" description="Helical" evidence="7">
    <location>
        <begin position="58"/>
        <end position="78"/>
    </location>
</feature>
<keyword evidence="5 7" id="KW-1133">Transmembrane helix</keyword>
<comment type="caution">
    <text evidence="10">The sequence shown here is derived from an EMBL/GenBank/DDBJ whole genome shotgun (WGS) entry which is preliminary data.</text>
</comment>
<comment type="similarity">
    <text evidence="2">Belongs to the MscS (TC 1.A.23) family.</text>
</comment>
<dbReference type="SUPFAM" id="SSF50182">
    <property type="entry name" value="Sm-like ribonucleoproteins"/>
    <property type="match status" value="1"/>
</dbReference>
<evidence type="ECO:0000259" key="8">
    <source>
        <dbReference type="Pfam" id="PF00924"/>
    </source>
</evidence>
<dbReference type="Proteomes" id="UP000289703">
    <property type="component" value="Unassembled WGS sequence"/>
</dbReference>
<evidence type="ECO:0000256" key="1">
    <source>
        <dbReference type="ARBA" id="ARBA00004651"/>
    </source>
</evidence>
<evidence type="ECO:0000256" key="4">
    <source>
        <dbReference type="ARBA" id="ARBA00022692"/>
    </source>
</evidence>
<dbReference type="OrthoDB" id="9809206at2"/>
<reference evidence="10 11" key="1">
    <citation type="submission" date="2019-01" db="EMBL/GenBank/DDBJ databases">
        <title>Ancylomarina salipaludis sp. nov., isolated from a salt marsh.</title>
        <authorList>
            <person name="Yoon J.-H."/>
        </authorList>
    </citation>
    <scope>NUCLEOTIDE SEQUENCE [LARGE SCALE GENOMIC DNA]</scope>
    <source>
        <strain evidence="10 11">SHSM-M15</strain>
    </source>
</reference>
<dbReference type="InterPro" id="IPR049278">
    <property type="entry name" value="MS_channel_C"/>
</dbReference>
<dbReference type="Gene3D" id="1.10.287.1260">
    <property type="match status" value="1"/>
</dbReference>
<dbReference type="EMBL" id="SAXA01000005">
    <property type="protein sequence ID" value="RXQ95661.1"/>
    <property type="molecule type" value="Genomic_DNA"/>
</dbReference>
<sequence length="276" mass="31446">MGLSDFLNYNLIGAKNFNLTVYGVLIVIAVVLATIIALRILKRVFKRFIAKRESDQGIYWSVFLFVKYLTWVIVVIVLLDTVGVQISVLLASIAALLVGVGLGIQQLFNDIASGLVLIIERNLQINDVIQLDDETVGRVIKIGLRTSKIKTRDDIVMIVPNSKFVNDKIINWTHIDFKTRFFVEVGVAYGSDVKLVSELLKNCALENKKIANKPEPFVRFNNFGESSLDFQLYFWVKESFLVENIKSELRFAIDEAFRNNEVTIPFPQRDVHFLKQ</sequence>
<dbReference type="PANTHER" id="PTHR30347:SF1">
    <property type="entry name" value="MECHANOSENSITIVE CHANNEL MSCK"/>
    <property type="match status" value="1"/>
</dbReference>
<dbReference type="InterPro" id="IPR052702">
    <property type="entry name" value="MscS-like_channel"/>
</dbReference>
<proteinExistence type="inferred from homology"/>
<evidence type="ECO:0000313" key="11">
    <source>
        <dbReference type="Proteomes" id="UP000289703"/>
    </source>
</evidence>
<dbReference type="PANTHER" id="PTHR30347">
    <property type="entry name" value="POTASSIUM CHANNEL RELATED"/>
    <property type="match status" value="1"/>
</dbReference>
<comment type="subcellular location">
    <subcellularLocation>
        <location evidence="1">Cell membrane</location>
        <topology evidence="1">Multi-pass membrane protein</topology>
    </subcellularLocation>
</comment>
<evidence type="ECO:0000256" key="3">
    <source>
        <dbReference type="ARBA" id="ARBA00022475"/>
    </source>
</evidence>
<name>A0A4Q1JMD1_9BACT</name>
<dbReference type="GO" id="GO:0008381">
    <property type="term" value="F:mechanosensitive monoatomic ion channel activity"/>
    <property type="evidence" value="ECO:0007669"/>
    <property type="project" value="UniProtKB-ARBA"/>
</dbReference>
<feature type="transmembrane region" description="Helical" evidence="7">
    <location>
        <begin position="84"/>
        <end position="104"/>
    </location>
</feature>
<dbReference type="GO" id="GO:0005886">
    <property type="term" value="C:plasma membrane"/>
    <property type="evidence" value="ECO:0007669"/>
    <property type="project" value="UniProtKB-SubCell"/>
</dbReference>
<dbReference type="InterPro" id="IPR010920">
    <property type="entry name" value="LSM_dom_sf"/>
</dbReference>
<evidence type="ECO:0000313" key="10">
    <source>
        <dbReference type="EMBL" id="RXQ95661.1"/>
    </source>
</evidence>
<keyword evidence="4 7" id="KW-0812">Transmembrane</keyword>
<dbReference type="Pfam" id="PF21082">
    <property type="entry name" value="MS_channel_3rd"/>
    <property type="match status" value="1"/>
</dbReference>
<dbReference type="Pfam" id="PF00924">
    <property type="entry name" value="MS_channel_2nd"/>
    <property type="match status" value="1"/>
</dbReference>
<dbReference type="InterPro" id="IPR011066">
    <property type="entry name" value="MscS_channel_C_sf"/>
</dbReference>
<dbReference type="SUPFAM" id="SSF82689">
    <property type="entry name" value="Mechanosensitive channel protein MscS (YggB), C-terminal domain"/>
    <property type="match status" value="1"/>
</dbReference>
<protein>
    <submittedName>
        <fullName evidence="10">Mechanosensitive ion channel</fullName>
    </submittedName>
</protein>
<keyword evidence="3" id="KW-1003">Cell membrane</keyword>
<evidence type="ECO:0000256" key="6">
    <source>
        <dbReference type="ARBA" id="ARBA00023136"/>
    </source>
</evidence>
<dbReference type="AlphaFoldDB" id="A0A4Q1JMD1"/>
<dbReference type="Gene3D" id="3.30.70.100">
    <property type="match status" value="1"/>
</dbReference>
<evidence type="ECO:0000256" key="7">
    <source>
        <dbReference type="SAM" id="Phobius"/>
    </source>
</evidence>
<evidence type="ECO:0000256" key="2">
    <source>
        <dbReference type="ARBA" id="ARBA00008017"/>
    </source>
</evidence>
<dbReference type="RefSeq" id="WP_129254000.1">
    <property type="nucleotide sequence ID" value="NZ_SAXA01000005.1"/>
</dbReference>
<keyword evidence="6 7" id="KW-0472">Membrane</keyword>
<organism evidence="10 11">
    <name type="scientific">Ancylomarina salipaludis</name>
    <dbReference type="NCBI Taxonomy" id="2501299"/>
    <lineage>
        <taxon>Bacteria</taxon>
        <taxon>Pseudomonadati</taxon>
        <taxon>Bacteroidota</taxon>
        <taxon>Bacteroidia</taxon>
        <taxon>Marinilabiliales</taxon>
        <taxon>Marinifilaceae</taxon>
        <taxon>Ancylomarina</taxon>
    </lineage>
</organism>
<accession>A0A4Q1JMD1</accession>
<dbReference type="SUPFAM" id="SSF82861">
    <property type="entry name" value="Mechanosensitive channel protein MscS (YggB), transmembrane region"/>
    <property type="match status" value="1"/>
</dbReference>
<keyword evidence="11" id="KW-1185">Reference proteome</keyword>
<evidence type="ECO:0000256" key="5">
    <source>
        <dbReference type="ARBA" id="ARBA00022989"/>
    </source>
</evidence>
<dbReference type="InterPro" id="IPR023408">
    <property type="entry name" value="MscS_beta-dom_sf"/>
</dbReference>
<gene>
    <name evidence="10" type="ORF">EO244_07310</name>
</gene>
<feature type="domain" description="Mechanosensitive ion channel MscS" evidence="8">
    <location>
        <begin position="107"/>
        <end position="174"/>
    </location>
</feature>
<dbReference type="Gene3D" id="2.30.30.60">
    <property type="match status" value="1"/>
</dbReference>
<feature type="transmembrane region" description="Helical" evidence="7">
    <location>
        <begin position="20"/>
        <end position="38"/>
    </location>
</feature>